<proteinExistence type="predicted"/>
<organism evidence="3 4">
    <name type="scientific">Pseudonocardia alni</name>
    <name type="common">Amycolata alni</name>
    <dbReference type="NCBI Taxonomy" id="33907"/>
    <lineage>
        <taxon>Bacteria</taxon>
        <taxon>Bacillati</taxon>
        <taxon>Actinomycetota</taxon>
        <taxon>Actinomycetes</taxon>
        <taxon>Pseudonocardiales</taxon>
        <taxon>Pseudonocardiaceae</taxon>
        <taxon>Pseudonocardia</taxon>
    </lineage>
</organism>
<feature type="region of interest" description="Disordered" evidence="1">
    <location>
        <begin position="138"/>
        <end position="164"/>
    </location>
</feature>
<sequence>MHDHNGLQVIVEAPIPAVRLIRVAGRLDQAAAASVLRLVAVQLDLIAGRHQAVTDLVLDIEQVRCFEPGGLESLRHAPYTAGQRGIGVCLSGCQGRVAQLPLRARRLLSGFRTFPTAEVALQMLITGTSATSTVERGAHVPDLAGPRLDLPRPTRPHARARPPT</sequence>
<comment type="caution">
    <text evidence="3">The sequence shown here is derived from an EMBL/GenBank/DDBJ whole genome shotgun (WGS) entry which is preliminary data.</text>
</comment>
<dbReference type="PROSITE" id="PS50801">
    <property type="entry name" value="STAS"/>
    <property type="match status" value="1"/>
</dbReference>
<evidence type="ECO:0000313" key="4">
    <source>
        <dbReference type="Proteomes" id="UP000549695"/>
    </source>
</evidence>
<dbReference type="Proteomes" id="UP000549695">
    <property type="component" value="Unassembled WGS sequence"/>
</dbReference>
<dbReference type="SUPFAM" id="SSF52091">
    <property type="entry name" value="SpoIIaa-like"/>
    <property type="match status" value="1"/>
</dbReference>
<evidence type="ECO:0000259" key="2">
    <source>
        <dbReference type="PROSITE" id="PS50801"/>
    </source>
</evidence>
<reference evidence="3 4" key="1">
    <citation type="submission" date="2020-07" db="EMBL/GenBank/DDBJ databases">
        <title>Sequencing the genomes of 1000 actinobacteria strains.</title>
        <authorList>
            <person name="Klenk H.-P."/>
        </authorList>
    </citation>
    <scope>NUCLEOTIDE SEQUENCE [LARGE SCALE GENOMIC DNA]</scope>
    <source>
        <strain evidence="3 4">DSM 44749</strain>
    </source>
</reference>
<dbReference type="RefSeq" id="WP_179762062.1">
    <property type="nucleotide sequence ID" value="NZ_BAAAJZ010000006.1"/>
</dbReference>
<dbReference type="InterPro" id="IPR002645">
    <property type="entry name" value="STAS_dom"/>
</dbReference>
<dbReference type="GeneID" id="98054071"/>
<gene>
    <name evidence="3" type="ORF">HDA37_004383</name>
</gene>
<feature type="domain" description="STAS" evidence="2">
    <location>
        <begin position="16"/>
        <end position="124"/>
    </location>
</feature>
<name>A0A852W4P9_PSEA5</name>
<dbReference type="EMBL" id="JACCCZ010000001">
    <property type="protein sequence ID" value="NYG04098.1"/>
    <property type="molecule type" value="Genomic_DNA"/>
</dbReference>
<dbReference type="AlphaFoldDB" id="A0A852W4P9"/>
<keyword evidence="4" id="KW-1185">Reference proteome</keyword>
<accession>A0A852W4P9</accession>
<dbReference type="Gene3D" id="3.30.750.24">
    <property type="entry name" value="STAS domain"/>
    <property type="match status" value="1"/>
</dbReference>
<feature type="compositionally biased region" description="Basic residues" evidence="1">
    <location>
        <begin position="154"/>
        <end position="164"/>
    </location>
</feature>
<evidence type="ECO:0000313" key="3">
    <source>
        <dbReference type="EMBL" id="NYG04098.1"/>
    </source>
</evidence>
<dbReference type="Pfam" id="PF01740">
    <property type="entry name" value="STAS"/>
    <property type="match status" value="1"/>
</dbReference>
<evidence type="ECO:0000256" key="1">
    <source>
        <dbReference type="SAM" id="MobiDB-lite"/>
    </source>
</evidence>
<dbReference type="InterPro" id="IPR036513">
    <property type="entry name" value="STAS_dom_sf"/>
</dbReference>
<protein>
    <submittedName>
        <fullName evidence="3">Anti-anti-sigma regulatory factor</fullName>
    </submittedName>
</protein>